<sequence length="218" mass="23153">MTKRINWQEALKVYLIGGTQDVVDGNLVTLLSEAIQGGITCFQLREKGPRALEKRADVEELAKECQELCRRASIPFIINDDVALAVKLKADAVHVGQSDRGIIATLNEVKPLGIDVGLSINTLDQFKKALTISELDYVGIGPVFKTQSKADAQPVVGMKLLKEAVQLGPKLPKVAIGGITVDNVAAVKATGVDGVAVISAITMSPRISRTILALGGKS</sequence>
<keyword evidence="5 9" id="KW-0784">Thiamine biosynthesis</keyword>
<feature type="binding site" evidence="9">
    <location>
        <position position="99"/>
    </location>
    <ligand>
        <name>Mg(2+)</name>
        <dbReference type="ChEBI" id="CHEBI:18420"/>
    </ligand>
</feature>
<dbReference type="GO" id="GO:0000287">
    <property type="term" value="F:magnesium ion binding"/>
    <property type="evidence" value="ECO:0007669"/>
    <property type="project" value="UniProtKB-UniRule"/>
</dbReference>
<comment type="catalytic activity">
    <reaction evidence="6 9 10">
        <text>4-methyl-5-(2-phosphooxyethyl)-thiazole + 4-amino-2-methyl-5-(diphosphooxymethyl)pyrimidine + H(+) = thiamine phosphate + diphosphate</text>
        <dbReference type="Rhea" id="RHEA:22328"/>
        <dbReference type="ChEBI" id="CHEBI:15378"/>
        <dbReference type="ChEBI" id="CHEBI:33019"/>
        <dbReference type="ChEBI" id="CHEBI:37575"/>
        <dbReference type="ChEBI" id="CHEBI:57841"/>
        <dbReference type="ChEBI" id="CHEBI:58296"/>
        <dbReference type="EC" id="2.5.1.3"/>
    </reaction>
</comment>
<protein>
    <recommendedName>
        <fullName evidence="9">Thiamine-phosphate synthase</fullName>
        <shortName evidence="9">TP synthase</shortName>
        <shortName evidence="9">TPS</shortName>
        <ecNumber evidence="9">2.5.1.3</ecNumber>
    </recommendedName>
    <alternativeName>
        <fullName evidence="9">Thiamine-phosphate pyrophosphorylase</fullName>
        <shortName evidence="9">TMP pyrophosphorylase</shortName>
        <shortName evidence="9">TMP-PPase</shortName>
    </alternativeName>
</protein>
<feature type="binding site" evidence="9">
    <location>
        <position position="149"/>
    </location>
    <ligand>
        <name>4-amino-2-methyl-5-(diphosphooxymethyl)pyrimidine</name>
        <dbReference type="ChEBI" id="CHEBI:57841"/>
    </ligand>
</feature>
<evidence type="ECO:0000256" key="4">
    <source>
        <dbReference type="ARBA" id="ARBA00022842"/>
    </source>
</evidence>
<evidence type="ECO:0000256" key="10">
    <source>
        <dbReference type="RuleBase" id="RU003826"/>
    </source>
</evidence>
<comment type="catalytic activity">
    <reaction evidence="8 9 10">
        <text>2-[(2R,5Z)-2-carboxy-4-methylthiazol-5(2H)-ylidene]ethyl phosphate + 4-amino-2-methyl-5-(diphosphooxymethyl)pyrimidine + 2 H(+) = thiamine phosphate + CO2 + diphosphate</text>
        <dbReference type="Rhea" id="RHEA:47844"/>
        <dbReference type="ChEBI" id="CHEBI:15378"/>
        <dbReference type="ChEBI" id="CHEBI:16526"/>
        <dbReference type="ChEBI" id="CHEBI:33019"/>
        <dbReference type="ChEBI" id="CHEBI:37575"/>
        <dbReference type="ChEBI" id="CHEBI:57841"/>
        <dbReference type="ChEBI" id="CHEBI:62899"/>
        <dbReference type="EC" id="2.5.1.3"/>
    </reaction>
</comment>
<dbReference type="GO" id="GO:0004789">
    <property type="term" value="F:thiamine-phosphate diphosphorylase activity"/>
    <property type="evidence" value="ECO:0007669"/>
    <property type="project" value="UniProtKB-UniRule"/>
</dbReference>
<accession>A0A940PFT0</accession>
<keyword evidence="14" id="KW-1185">Reference proteome</keyword>
<dbReference type="AlphaFoldDB" id="A0A940PFT0"/>
<comment type="cofactor">
    <cofactor evidence="9">
        <name>Mg(2+)</name>
        <dbReference type="ChEBI" id="CHEBI:18420"/>
    </cofactor>
    <text evidence="9">Binds 1 Mg(2+) ion per subunit.</text>
</comment>
<dbReference type="EMBL" id="JAEEGA010000022">
    <property type="protein sequence ID" value="MBP1044064.1"/>
    <property type="molecule type" value="Genomic_DNA"/>
</dbReference>
<feature type="binding site" evidence="9">
    <location>
        <begin position="198"/>
        <end position="199"/>
    </location>
    <ligand>
        <name>2-[(2R,5Z)-2-carboxy-4-methylthiazol-5(2H)-ylidene]ethyl phosphate</name>
        <dbReference type="ChEBI" id="CHEBI:62899"/>
    </ligand>
</feature>
<evidence type="ECO:0000256" key="3">
    <source>
        <dbReference type="ARBA" id="ARBA00022723"/>
    </source>
</evidence>
<evidence type="ECO:0000256" key="1">
    <source>
        <dbReference type="ARBA" id="ARBA00005165"/>
    </source>
</evidence>
<dbReference type="PANTHER" id="PTHR20857">
    <property type="entry name" value="THIAMINE-PHOSPHATE PYROPHOSPHORYLASE"/>
    <property type="match status" value="1"/>
</dbReference>
<feature type="binding site" evidence="9">
    <location>
        <begin position="146"/>
        <end position="148"/>
    </location>
    <ligand>
        <name>2-[(2R,5Z)-2-carboxy-4-methylthiazol-5(2H)-ylidene]ethyl phosphate</name>
        <dbReference type="ChEBI" id="CHEBI:62899"/>
    </ligand>
</feature>
<evidence type="ECO:0000256" key="11">
    <source>
        <dbReference type="RuleBase" id="RU004253"/>
    </source>
</evidence>
<evidence type="ECO:0000313" key="13">
    <source>
        <dbReference type="EMBL" id="MBP1044064.1"/>
    </source>
</evidence>
<dbReference type="CDD" id="cd00564">
    <property type="entry name" value="TMP_TenI"/>
    <property type="match status" value="1"/>
</dbReference>
<dbReference type="NCBIfam" id="TIGR00693">
    <property type="entry name" value="thiE"/>
    <property type="match status" value="1"/>
</dbReference>
<feature type="binding site" evidence="9">
    <location>
        <begin position="43"/>
        <end position="47"/>
    </location>
    <ligand>
        <name>4-amino-2-methyl-5-(diphosphooxymethyl)pyrimidine</name>
        <dbReference type="ChEBI" id="CHEBI:57841"/>
    </ligand>
</feature>
<dbReference type="InterPro" id="IPR022998">
    <property type="entry name" value="ThiamineP_synth_TenI"/>
</dbReference>
<evidence type="ECO:0000256" key="5">
    <source>
        <dbReference type="ARBA" id="ARBA00022977"/>
    </source>
</evidence>
<gene>
    <name evidence="9" type="primary">thiE</name>
    <name evidence="13" type="ORF">I6N95_23930</name>
</gene>
<dbReference type="RefSeq" id="WP_209532194.1">
    <property type="nucleotide sequence ID" value="NZ_JAEEGA010000022.1"/>
</dbReference>
<evidence type="ECO:0000256" key="7">
    <source>
        <dbReference type="ARBA" id="ARBA00047851"/>
    </source>
</evidence>
<dbReference type="EC" id="2.5.1.3" evidence="9"/>
<comment type="pathway">
    <text evidence="1 9 11">Cofactor biosynthesis; thiamine diphosphate biosynthesis; thiamine phosphate from 4-amino-2-methyl-5-diphosphomethylpyrimidine and 4-methyl-5-(2-phosphoethyl)-thiazole: step 1/1.</text>
</comment>
<comment type="function">
    <text evidence="9">Condenses 4-methyl-5-(beta-hydroxyethyl)thiazole monophosphate (THZ-P) and 2-methyl-4-amino-5-hydroxymethyl pyrimidine pyrophosphate (HMP-PP) to form thiamine monophosphate (TMP).</text>
</comment>
<dbReference type="Pfam" id="PF02581">
    <property type="entry name" value="TMP-TENI"/>
    <property type="match status" value="1"/>
</dbReference>
<feature type="binding site" evidence="9">
    <location>
        <position position="119"/>
    </location>
    <ligand>
        <name>4-amino-2-methyl-5-(diphosphooxymethyl)pyrimidine</name>
        <dbReference type="ChEBI" id="CHEBI:57841"/>
    </ligand>
</feature>
<organism evidence="13 14">
    <name type="scientific">Vagococcus allomyrinae</name>
    <dbReference type="NCBI Taxonomy" id="2794353"/>
    <lineage>
        <taxon>Bacteria</taxon>
        <taxon>Bacillati</taxon>
        <taxon>Bacillota</taxon>
        <taxon>Bacilli</taxon>
        <taxon>Lactobacillales</taxon>
        <taxon>Enterococcaceae</taxon>
        <taxon>Vagococcus</taxon>
    </lineage>
</organism>
<comment type="similarity">
    <text evidence="9 10">Belongs to the thiamine-phosphate synthase family.</text>
</comment>
<dbReference type="GO" id="GO:0009229">
    <property type="term" value="P:thiamine diphosphate biosynthetic process"/>
    <property type="evidence" value="ECO:0007669"/>
    <property type="project" value="UniProtKB-UniRule"/>
</dbReference>
<name>A0A940PFT0_9ENTE</name>
<dbReference type="InterPro" id="IPR036206">
    <property type="entry name" value="ThiamineP_synth_sf"/>
</dbReference>
<feature type="domain" description="Thiamine phosphate synthase/TenI" evidence="12">
    <location>
        <begin position="13"/>
        <end position="201"/>
    </location>
</feature>
<dbReference type="PANTHER" id="PTHR20857:SF15">
    <property type="entry name" value="THIAMINE-PHOSPHATE SYNTHASE"/>
    <property type="match status" value="1"/>
</dbReference>
<evidence type="ECO:0000256" key="2">
    <source>
        <dbReference type="ARBA" id="ARBA00022679"/>
    </source>
</evidence>
<evidence type="ECO:0000256" key="9">
    <source>
        <dbReference type="HAMAP-Rule" id="MF_00097"/>
    </source>
</evidence>
<evidence type="ECO:0000259" key="12">
    <source>
        <dbReference type="Pfam" id="PF02581"/>
    </source>
</evidence>
<comment type="catalytic activity">
    <reaction evidence="7 9 10">
        <text>2-(2-carboxy-4-methylthiazol-5-yl)ethyl phosphate + 4-amino-2-methyl-5-(diphosphooxymethyl)pyrimidine + 2 H(+) = thiamine phosphate + CO2 + diphosphate</text>
        <dbReference type="Rhea" id="RHEA:47848"/>
        <dbReference type="ChEBI" id="CHEBI:15378"/>
        <dbReference type="ChEBI" id="CHEBI:16526"/>
        <dbReference type="ChEBI" id="CHEBI:33019"/>
        <dbReference type="ChEBI" id="CHEBI:37575"/>
        <dbReference type="ChEBI" id="CHEBI:57841"/>
        <dbReference type="ChEBI" id="CHEBI:62890"/>
        <dbReference type="EC" id="2.5.1.3"/>
    </reaction>
</comment>
<feature type="binding site" evidence="9">
    <location>
        <position position="178"/>
    </location>
    <ligand>
        <name>2-[(2R,5Z)-2-carboxy-4-methylthiazol-5(2H)-ylidene]ethyl phosphate</name>
        <dbReference type="ChEBI" id="CHEBI:62899"/>
    </ligand>
</feature>
<dbReference type="GO" id="GO:0005737">
    <property type="term" value="C:cytoplasm"/>
    <property type="evidence" value="ECO:0007669"/>
    <property type="project" value="TreeGrafter"/>
</dbReference>
<evidence type="ECO:0000313" key="14">
    <source>
        <dbReference type="Proteomes" id="UP000674938"/>
    </source>
</evidence>
<comment type="caution">
    <text evidence="13">The sequence shown here is derived from an EMBL/GenBank/DDBJ whole genome shotgun (WGS) entry which is preliminary data.</text>
</comment>
<dbReference type="GO" id="GO:0009228">
    <property type="term" value="P:thiamine biosynthetic process"/>
    <property type="evidence" value="ECO:0007669"/>
    <property type="project" value="UniProtKB-KW"/>
</dbReference>
<proteinExistence type="inferred from homology"/>
<reference evidence="13" key="1">
    <citation type="submission" date="2020-12" db="EMBL/GenBank/DDBJ databases">
        <title>Vagococcus allomyrinae sp. nov. and Enterococcus lavae sp. nov., isolated from the larvae of Allomyrina dichotoma.</title>
        <authorList>
            <person name="Lee S.D."/>
        </authorList>
    </citation>
    <scope>NUCLEOTIDE SEQUENCE</scope>
    <source>
        <strain evidence="13">BWB3-3</strain>
    </source>
</reference>
<dbReference type="Proteomes" id="UP000674938">
    <property type="component" value="Unassembled WGS sequence"/>
</dbReference>
<dbReference type="InterPro" id="IPR034291">
    <property type="entry name" value="TMP_synthase"/>
</dbReference>
<keyword evidence="2 9" id="KW-0808">Transferase</keyword>
<dbReference type="Gene3D" id="3.20.20.70">
    <property type="entry name" value="Aldolase class I"/>
    <property type="match status" value="1"/>
</dbReference>
<dbReference type="SUPFAM" id="SSF51391">
    <property type="entry name" value="Thiamin phosphate synthase"/>
    <property type="match status" value="1"/>
</dbReference>
<evidence type="ECO:0000256" key="6">
    <source>
        <dbReference type="ARBA" id="ARBA00047334"/>
    </source>
</evidence>
<dbReference type="FunFam" id="3.20.20.70:FF:000096">
    <property type="entry name" value="Thiamine-phosphate synthase"/>
    <property type="match status" value="1"/>
</dbReference>
<dbReference type="HAMAP" id="MF_00097">
    <property type="entry name" value="TMP_synthase"/>
    <property type="match status" value="1"/>
</dbReference>
<dbReference type="InterPro" id="IPR013785">
    <property type="entry name" value="Aldolase_TIM"/>
</dbReference>
<keyword evidence="3 9" id="KW-0479">Metal-binding</keyword>
<evidence type="ECO:0000256" key="8">
    <source>
        <dbReference type="ARBA" id="ARBA00047883"/>
    </source>
</evidence>
<feature type="binding site" evidence="9">
    <location>
        <position position="80"/>
    </location>
    <ligand>
        <name>Mg(2+)</name>
        <dbReference type="ChEBI" id="CHEBI:18420"/>
    </ligand>
</feature>
<keyword evidence="4 9" id="KW-0460">Magnesium</keyword>
<feature type="binding site" evidence="9">
    <location>
        <position position="79"/>
    </location>
    <ligand>
        <name>4-amino-2-methyl-5-(diphosphooxymethyl)pyrimidine</name>
        <dbReference type="ChEBI" id="CHEBI:57841"/>
    </ligand>
</feature>